<dbReference type="EMBL" id="VTUZ01000033">
    <property type="protein sequence ID" value="KAA1003720.1"/>
    <property type="molecule type" value="Genomic_DNA"/>
</dbReference>
<evidence type="ECO:0000313" key="2">
    <source>
        <dbReference type="EMBL" id="KAA1003720.1"/>
    </source>
</evidence>
<dbReference type="AlphaFoldDB" id="A0A5B0GP21"/>
<gene>
    <name evidence="2" type="ORF">FVF58_35235</name>
</gene>
<evidence type="ECO:0008006" key="4">
    <source>
        <dbReference type="Google" id="ProtNLM"/>
    </source>
</evidence>
<feature type="compositionally biased region" description="Polar residues" evidence="1">
    <location>
        <begin position="36"/>
        <end position="45"/>
    </location>
</feature>
<keyword evidence="3" id="KW-1185">Reference proteome</keyword>
<dbReference type="Proteomes" id="UP000325273">
    <property type="component" value="Unassembled WGS sequence"/>
</dbReference>
<protein>
    <recommendedName>
        <fullName evidence="4">DUF4148 domain-containing protein</fullName>
    </recommendedName>
</protein>
<feature type="compositionally biased region" description="Low complexity" evidence="1">
    <location>
        <begin position="99"/>
        <end position="110"/>
    </location>
</feature>
<feature type="region of interest" description="Disordered" evidence="1">
    <location>
        <begin position="33"/>
        <end position="110"/>
    </location>
</feature>
<proteinExistence type="predicted"/>
<name>A0A5B0GP21_9BURK</name>
<accession>A0A5B0GP21</accession>
<dbReference type="RefSeq" id="WP_149674339.1">
    <property type="nucleotide sequence ID" value="NZ_VTUZ01000033.1"/>
</dbReference>
<organism evidence="2 3">
    <name type="scientific">Paraburkholderia panacisoli</name>
    <dbReference type="NCBI Taxonomy" id="2603818"/>
    <lineage>
        <taxon>Bacteria</taxon>
        <taxon>Pseudomonadati</taxon>
        <taxon>Pseudomonadota</taxon>
        <taxon>Betaproteobacteria</taxon>
        <taxon>Burkholderiales</taxon>
        <taxon>Burkholderiaceae</taxon>
        <taxon>Paraburkholderia</taxon>
    </lineage>
</organism>
<evidence type="ECO:0000313" key="3">
    <source>
        <dbReference type="Proteomes" id="UP000325273"/>
    </source>
</evidence>
<evidence type="ECO:0000256" key="1">
    <source>
        <dbReference type="SAM" id="MobiDB-lite"/>
    </source>
</evidence>
<sequence length="110" mass="11665">MVQFRAVSAALVVSLGLMLIEVPVALAQQPAIGEQVSPSMSASTSKQIAKAQRKAARKAGREQKNAELKALEKNGYRESGNQDNYPQNLMDAERKAAASKEAPPSSGLGQ</sequence>
<feature type="compositionally biased region" description="Basic and acidic residues" evidence="1">
    <location>
        <begin position="59"/>
        <end position="76"/>
    </location>
</feature>
<reference evidence="2 3" key="1">
    <citation type="submission" date="2019-08" db="EMBL/GenBank/DDBJ databases">
        <title>Paraburkholderia sp. DCY113.</title>
        <authorList>
            <person name="Kang J."/>
        </authorList>
    </citation>
    <scope>NUCLEOTIDE SEQUENCE [LARGE SCALE GENOMIC DNA]</scope>
    <source>
        <strain evidence="2 3">DCY113</strain>
    </source>
</reference>
<comment type="caution">
    <text evidence="2">The sequence shown here is derived from an EMBL/GenBank/DDBJ whole genome shotgun (WGS) entry which is preliminary data.</text>
</comment>